<dbReference type="AlphaFoldDB" id="A0A8X6NF09"/>
<comment type="caution">
    <text evidence="1">The sequence shown here is derived from an EMBL/GenBank/DDBJ whole genome shotgun (WGS) entry which is preliminary data.</text>
</comment>
<protein>
    <submittedName>
        <fullName evidence="1">Uncharacterized protein</fullName>
    </submittedName>
</protein>
<evidence type="ECO:0000313" key="1">
    <source>
        <dbReference type="EMBL" id="GFT11024.1"/>
    </source>
</evidence>
<gene>
    <name evidence="1" type="ORF">NPIL_451241</name>
</gene>
<name>A0A8X6NF09_NEPPI</name>
<dbReference type="EMBL" id="BMAW01057424">
    <property type="protein sequence ID" value="GFT11024.1"/>
    <property type="molecule type" value="Genomic_DNA"/>
</dbReference>
<dbReference type="Proteomes" id="UP000887013">
    <property type="component" value="Unassembled WGS sequence"/>
</dbReference>
<proteinExistence type="predicted"/>
<accession>A0A8X6NF09</accession>
<sequence>MLLSRFVFRHRNKLKKSELPMMTSSISAFSYLPEDIEKECDIYCTNYIEGEFSLMKKLNKPSSAVEAMMSQQRPRGTVPEFLELNASTVEYRVCSLYEPSGNYAGCNICDVINEKNVVSTRL</sequence>
<reference evidence="1" key="1">
    <citation type="submission" date="2020-08" db="EMBL/GenBank/DDBJ databases">
        <title>Multicomponent nature underlies the extraordinary mechanical properties of spider dragline silk.</title>
        <authorList>
            <person name="Kono N."/>
            <person name="Nakamura H."/>
            <person name="Mori M."/>
            <person name="Yoshida Y."/>
            <person name="Ohtoshi R."/>
            <person name="Malay A.D."/>
            <person name="Moran D.A.P."/>
            <person name="Tomita M."/>
            <person name="Numata K."/>
            <person name="Arakawa K."/>
        </authorList>
    </citation>
    <scope>NUCLEOTIDE SEQUENCE</scope>
</reference>
<organism evidence="1 2">
    <name type="scientific">Nephila pilipes</name>
    <name type="common">Giant wood spider</name>
    <name type="synonym">Nephila maculata</name>
    <dbReference type="NCBI Taxonomy" id="299642"/>
    <lineage>
        <taxon>Eukaryota</taxon>
        <taxon>Metazoa</taxon>
        <taxon>Ecdysozoa</taxon>
        <taxon>Arthropoda</taxon>
        <taxon>Chelicerata</taxon>
        <taxon>Arachnida</taxon>
        <taxon>Araneae</taxon>
        <taxon>Araneomorphae</taxon>
        <taxon>Entelegynae</taxon>
        <taxon>Araneoidea</taxon>
        <taxon>Nephilidae</taxon>
        <taxon>Nephila</taxon>
    </lineage>
</organism>
<evidence type="ECO:0000313" key="2">
    <source>
        <dbReference type="Proteomes" id="UP000887013"/>
    </source>
</evidence>
<dbReference type="OrthoDB" id="6435764at2759"/>
<keyword evidence="2" id="KW-1185">Reference proteome</keyword>